<dbReference type="RefSeq" id="WP_157821339.1">
    <property type="nucleotide sequence ID" value="NZ_CP018800.1"/>
</dbReference>
<keyword evidence="2" id="KW-1185">Reference proteome</keyword>
<name>A0A2K8LDK8_9PROT</name>
<gene>
    <name evidence="1" type="ORF">Ga0123462_2159</name>
</gene>
<evidence type="ECO:0000313" key="2">
    <source>
        <dbReference type="Proteomes" id="UP000231637"/>
    </source>
</evidence>
<protein>
    <submittedName>
        <fullName evidence="1">Uncharacterized protein</fullName>
    </submittedName>
</protein>
<organism evidence="1 2">
    <name type="scientific">Mariprofundus ferrinatatus</name>
    <dbReference type="NCBI Taxonomy" id="1921087"/>
    <lineage>
        <taxon>Bacteria</taxon>
        <taxon>Pseudomonadati</taxon>
        <taxon>Pseudomonadota</taxon>
        <taxon>Candidatius Mariprofundia</taxon>
        <taxon>Mariprofundales</taxon>
        <taxon>Mariprofundaceae</taxon>
        <taxon>Mariprofundus</taxon>
    </lineage>
</organism>
<dbReference type="KEGG" id="mfn:Ga0123462_2159"/>
<evidence type="ECO:0000313" key="1">
    <source>
        <dbReference type="EMBL" id="ATX82994.1"/>
    </source>
</evidence>
<dbReference type="AlphaFoldDB" id="A0A2K8LDK8"/>
<proteinExistence type="predicted"/>
<dbReference type="EMBL" id="CP018800">
    <property type="protein sequence ID" value="ATX82994.1"/>
    <property type="molecule type" value="Genomic_DNA"/>
</dbReference>
<dbReference type="Proteomes" id="UP000231637">
    <property type="component" value="Chromosome"/>
</dbReference>
<accession>A0A2K8LDK8</accession>
<sequence length="46" mass="5171">MARYHRCMNEGLYVGVKEQDREAFFAAIPLLVKPDEHALLAVSIPA</sequence>
<reference evidence="1 2" key="1">
    <citation type="submission" date="2016-12" db="EMBL/GenBank/DDBJ databases">
        <title>Isolation and genomic insights into novel planktonic Zetaproteobacteria from stratified waters of the Chesapeake Bay.</title>
        <authorList>
            <person name="McAllister S.M."/>
            <person name="Kato S."/>
            <person name="Chan C.S."/>
            <person name="Chiu B.K."/>
            <person name="Field E.K."/>
        </authorList>
    </citation>
    <scope>NUCLEOTIDE SEQUENCE [LARGE SCALE GENOMIC DNA]</scope>
    <source>
        <strain evidence="1 2">CP-8</strain>
    </source>
</reference>